<organism evidence="1 2">
    <name type="scientific">Tsuneonella aeria</name>
    <dbReference type="NCBI Taxonomy" id="1837929"/>
    <lineage>
        <taxon>Bacteria</taxon>
        <taxon>Pseudomonadati</taxon>
        <taxon>Pseudomonadota</taxon>
        <taxon>Alphaproteobacteria</taxon>
        <taxon>Sphingomonadales</taxon>
        <taxon>Erythrobacteraceae</taxon>
        <taxon>Tsuneonella</taxon>
    </lineage>
</organism>
<reference evidence="1 2" key="1">
    <citation type="submission" date="2019-12" db="EMBL/GenBank/DDBJ databases">
        <title>Genomic-based taxomic classification of the family Erythrobacteraceae.</title>
        <authorList>
            <person name="Xu L."/>
        </authorList>
    </citation>
    <scope>NUCLEOTIDE SEQUENCE [LARGE SCALE GENOMIC DNA]</scope>
    <source>
        <strain evidence="1 2">100921-2</strain>
    </source>
</reference>
<gene>
    <name evidence="1" type="ORF">GRI40_00100</name>
</gene>
<dbReference type="OrthoDB" id="7376075at2"/>
<evidence type="ECO:0000313" key="2">
    <source>
        <dbReference type="Proteomes" id="UP000439522"/>
    </source>
</evidence>
<dbReference type="AlphaFoldDB" id="A0A6I4TBJ5"/>
<dbReference type="EMBL" id="WTZA01000001">
    <property type="protein sequence ID" value="MXO73625.1"/>
    <property type="molecule type" value="Genomic_DNA"/>
</dbReference>
<sequence length="62" mass="7329">MLIRSIEKFLRTHKMAPTRFGRLAARDPRFVLDLRMGREPRPTVTRRVEHFMNTYQGNIDAG</sequence>
<evidence type="ECO:0000313" key="1">
    <source>
        <dbReference type="EMBL" id="MXO73625.1"/>
    </source>
</evidence>
<dbReference type="Proteomes" id="UP000439522">
    <property type="component" value="Unassembled WGS sequence"/>
</dbReference>
<accession>A0A6I4TBJ5</accession>
<name>A0A6I4TBJ5_9SPHN</name>
<comment type="caution">
    <text evidence="1">The sequence shown here is derived from an EMBL/GenBank/DDBJ whole genome shotgun (WGS) entry which is preliminary data.</text>
</comment>
<keyword evidence="2" id="KW-1185">Reference proteome</keyword>
<protein>
    <submittedName>
        <fullName evidence="1">Uncharacterized protein</fullName>
    </submittedName>
</protein>
<proteinExistence type="predicted"/>
<dbReference type="RefSeq" id="WP_160609469.1">
    <property type="nucleotide sequence ID" value="NZ_WTZA01000001.1"/>
</dbReference>